<dbReference type="SUPFAM" id="SSF50156">
    <property type="entry name" value="PDZ domain-like"/>
    <property type="match status" value="1"/>
</dbReference>
<comment type="caution">
    <text evidence="4">The sequence shown here is derived from an EMBL/GenBank/DDBJ whole genome shotgun (WGS) entry which is preliminary data.</text>
</comment>
<gene>
    <name evidence="4" type="ORF">ACHHYP_02410</name>
</gene>
<dbReference type="STRING" id="1202772.A0A1V9Z6X0"/>
<proteinExistence type="predicted"/>
<dbReference type="PANTHER" id="PTHR12296:SF21">
    <property type="entry name" value="DENN DOMAIN-CONTAINING PROTEIN 3"/>
    <property type="match status" value="1"/>
</dbReference>
<dbReference type="OrthoDB" id="74314at2759"/>
<dbReference type="InterPro" id="IPR005112">
    <property type="entry name" value="dDENN_dom"/>
</dbReference>
<organism evidence="4 5">
    <name type="scientific">Achlya hypogyna</name>
    <name type="common">Oomycete</name>
    <name type="synonym">Protoachlya hypogyna</name>
    <dbReference type="NCBI Taxonomy" id="1202772"/>
    <lineage>
        <taxon>Eukaryota</taxon>
        <taxon>Sar</taxon>
        <taxon>Stramenopiles</taxon>
        <taxon>Oomycota</taxon>
        <taxon>Saprolegniomycetes</taxon>
        <taxon>Saprolegniales</taxon>
        <taxon>Achlyaceae</taxon>
        <taxon>Achlya</taxon>
    </lineage>
</organism>
<dbReference type="InterPro" id="IPR036034">
    <property type="entry name" value="PDZ_sf"/>
</dbReference>
<dbReference type="PROSITE" id="PS50106">
    <property type="entry name" value="PDZ"/>
    <property type="match status" value="1"/>
</dbReference>
<dbReference type="Pfam" id="PF02141">
    <property type="entry name" value="DENN"/>
    <property type="match status" value="1"/>
</dbReference>
<name>A0A1V9Z6X0_ACHHY</name>
<dbReference type="Gene3D" id="3.40.50.11500">
    <property type="match status" value="1"/>
</dbReference>
<dbReference type="Gene3D" id="3.30.450.200">
    <property type="match status" value="1"/>
</dbReference>
<evidence type="ECO:0008006" key="6">
    <source>
        <dbReference type="Google" id="ProtNLM"/>
    </source>
</evidence>
<dbReference type="SMART" id="SM00801">
    <property type="entry name" value="dDENN"/>
    <property type="match status" value="1"/>
</dbReference>
<dbReference type="InterPro" id="IPR001478">
    <property type="entry name" value="PDZ"/>
</dbReference>
<evidence type="ECO:0000313" key="4">
    <source>
        <dbReference type="EMBL" id="OQR93590.1"/>
    </source>
</evidence>
<dbReference type="EMBL" id="JNBR01000403">
    <property type="protein sequence ID" value="OQR93590.1"/>
    <property type="molecule type" value="Genomic_DNA"/>
</dbReference>
<evidence type="ECO:0000256" key="1">
    <source>
        <dbReference type="SAM" id="MobiDB-lite"/>
    </source>
</evidence>
<dbReference type="InterPro" id="IPR001194">
    <property type="entry name" value="cDENN_dom"/>
</dbReference>
<dbReference type="InterPro" id="IPR043153">
    <property type="entry name" value="DENN_C"/>
</dbReference>
<feature type="domain" description="UDENN" evidence="3">
    <location>
        <begin position="11"/>
        <end position="556"/>
    </location>
</feature>
<reference evidence="4 5" key="1">
    <citation type="journal article" date="2014" name="Genome Biol. Evol.">
        <title>The secreted proteins of Achlya hypogyna and Thraustotheca clavata identify the ancestral oomycete secretome and reveal gene acquisitions by horizontal gene transfer.</title>
        <authorList>
            <person name="Misner I."/>
            <person name="Blouin N."/>
            <person name="Leonard G."/>
            <person name="Richards T.A."/>
            <person name="Lane C.E."/>
        </authorList>
    </citation>
    <scope>NUCLEOTIDE SEQUENCE [LARGE SCALE GENOMIC DNA]</scope>
    <source>
        <strain evidence="4 5">ATCC 48635</strain>
    </source>
</reference>
<dbReference type="Gene3D" id="2.30.42.10">
    <property type="match status" value="1"/>
</dbReference>
<dbReference type="InterPro" id="IPR037516">
    <property type="entry name" value="Tripartite_DENN"/>
</dbReference>
<dbReference type="PROSITE" id="PS50211">
    <property type="entry name" value="DENN"/>
    <property type="match status" value="1"/>
</dbReference>
<dbReference type="InterPro" id="IPR005113">
    <property type="entry name" value="uDENN_dom"/>
</dbReference>
<feature type="region of interest" description="Disordered" evidence="1">
    <location>
        <begin position="664"/>
        <end position="707"/>
    </location>
</feature>
<dbReference type="InterPro" id="IPR051696">
    <property type="entry name" value="DENN_Domain_GEFs"/>
</dbReference>
<accession>A0A1V9Z6X0</accession>
<protein>
    <recommendedName>
        <fullName evidence="6">UDENN domain-containing protein</fullName>
    </recommendedName>
</protein>
<feature type="domain" description="PDZ" evidence="2">
    <location>
        <begin position="387"/>
        <end position="436"/>
    </location>
</feature>
<dbReference type="SMART" id="SM00799">
    <property type="entry name" value="DENN"/>
    <property type="match status" value="1"/>
</dbReference>
<dbReference type="AlphaFoldDB" id="A0A1V9Z6X0"/>
<dbReference type="GO" id="GO:0032483">
    <property type="term" value="P:regulation of Rab protein signal transduction"/>
    <property type="evidence" value="ECO:0007669"/>
    <property type="project" value="TreeGrafter"/>
</dbReference>
<evidence type="ECO:0000259" key="2">
    <source>
        <dbReference type="PROSITE" id="PS50106"/>
    </source>
</evidence>
<dbReference type="Proteomes" id="UP000243579">
    <property type="component" value="Unassembled WGS sequence"/>
</dbReference>
<sequence>MAQQFSPSLVDYFLEVSIADPLGTPVRAIVHRVPAYDRIGFGLPDGVRYFCIPDKLDLRYRATYERQPSFHSFTLTGGDGSRAFGFALKTYRPIADTWVPHVLCFVSHFPLVGLFKDILGSTTAWLDVVTDLVADVPGPQAGTTAEFHVHDELLFAQTVHKGGLAFVDDVCFQLLFEHLSVKNIVYILNCMLLEQRILIHSSNHGRLTPVCEALCALLFPFVWEHVYIPLLPMKLIEYLQAPVPFLMGVHTSYLTTKFGADVFASCVVIHLDKDKVVRPIHSGLGHPIGGPEHRIPKFPSAPVAALLTKVKAILDSHQPLSSTATSPYSRLPGNEHSEVELTFGPGPLGITFESTHLRLLGTGLAADGPHPSAVIKALPTLQNGLPGPAALSGLLRPGSFLLSVNGRSTLQLSFDATCELLRSESRPLRLRFQTAPKPFPNACRFAARVRASAVLSPSPPRAEGTPSPLVWVDSVRTAFAEFFLDLFRGYDRYIRMAAGPPVHQTRRLSAQHRPAVSFDRDAFLSNKAQTAFYRVFLDTQAFVAFTTESALSGHGGFKAPLVELFKAVSTLNRGDASQVHACLQRHMAPLRTNAFHLPFPRPTPRAEGRRPMATAIHVDNDTADVVAVETVALLVETPAKRASATRQLEMMICGATRDPEACAVAARKSPRRRRSLSESSIAELEDELGNQADGDRGDAEAASRFTKSPWVQWKPKIFK</sequence>
<evidence type="ECO:0000259" key="3">
    <source>
        <dbReference type="PROSITE" id="PS50211"/>
    </source>
</evidence>
<dbReference type="SMART" id="SM00800">
    <property type="entry name" value="uDENN"/>
    <property type="match status" value="1"/>
</dbReference>
<evidence type="ECO:0000313" key="5">
    <source>
        <dbReference type="Proteomes" id="UP000243579"/>
    </source>
</evidence>
<dbReference type="GO" id="GO:0031410">
    <property type="term" value="C:cytoplasmic vesicle"/>
    <property type="evidence" value="ECO:0007669"/>
    <property type="project" value="TreeGrafter"/>
</dbReference>
<dbReference type="PANTHER" id="PTHR12296">
    <property type="entry name" value="DENN DOMAIN-CONTAINING PROTEIN 4"/>
    <property type="match status" value="1"/>
</dbReference>
<dbReference type="Pfam" id="PF03456">
    <property type="entry name" value="uDENN"/>
    <property type="match status" value="1"/>
</dbReference>
<keyword evidence="5" id="KW-1185">Reference proteome</keyword>